<dbReference type="EMBL" id="JASCZI010030288">
    <property type="protein sequence ID" value="MED6120672.1"/>
    <property type="molecule type" value="Genomic_DNA"/>
</dbReference>
<comment type="caution">
    <text evidence="1">The sequence shown here is derived from an EMBL/GenBank/DDBJ whole genome shotgun (WGS) entry which is preliminary data.</text>
</comment>
<organism evidence="1 2">
    <name type="scientific">Stylosanthes scabra</name>
    <dbReference type="NCBI Taxonomy" id="79078"/>
    <lineage>
        <taxon>Eukaryota</taxon>
        <taxon>Viridiplantae</taxon>
        <taxon>Streptophyta</taxon>
        <taxon>Embryophyta</taxon>
        <taxon>Tracheophyta</taxon>
        <taxon>Spermatophyta</taxon>
        <taxon>Magnoliopsida</taxon>
        <taxon>eudicotyledons</taxon>
        <taxon>Gunneridae</taxon>
        <taxon>Pentapetalae</taxon>
        <taxon>rosids</taxon>
        <taxon>fabids</taxon>
        <taxon>Fabales</taxon>
        <taxon>Fabaceae</taxon>
        <taxon>Papilionoideae</taxon>
        <taxon>50 kb inversion clade</taxon>
        <taxon>dalbergioids sensu lato</taxon>
        <taxon>Dalbergieae</taxon>
        <taxon>Pterocarpus clade</taxon>
        <taxon>Stylosanthes</taxon>
    </lineage>
</organism>
<keyword evidence="2" id="KW-1185">Reference proteome</keyword>
<gene>
    <name evidence="1" type="ORF">PIB30_023138</name>
</gene>
<name>A0ABU6R9L0_9FABA</name>
<accession>A0ABU6R9L0</accession>
<proteinExistence type="predicted"/>
<evidence type="ECO:0000313" key="2">
    <source>
        <dbReference type="Proteomes" id="UP001341840"/>
    </source>
</evidence>
<dbReference type="Proteomes" id="UP001341840">
    <property type="component" value="Unassembled WGS sequence"/>
</dbReference>
<protein>
    <submittedName>
        <fullName evidence="1">Uncharacterized protein</fullName>
    </submittedName>
</protein>
<reference evidence="1 2" key="1">
    <citation type="journal article" date="2023" name="Plants (Basel)">
        <title>Bridging the Gap: Combining Genomics and Transcriptomics Approaches to Understand Stylosanthes scabra, an Orphan Legume from the Brazilian Caatinga.</title>
        <authorList>
            <person name="Ferreira-Neto J.R.C."/>
            <person name="da Silva M.D."/>
            <person name="Binneck E."/>
            <person name="de Melo N.F."/>
            <person name="da Silva R.H."/>
            <person name="de Melo A.L.T.M."/>
            <person name="Pandolfi V."/>
            <person name="Bustamante F.O."/>
            <person name="Brasileiro-Vidal A.C."/>
            <person name="Benko-Iseppon A.M."/>
        </authorList>
    </citation>
    <scope>NUCLEOTIDE SEQUENCE [LARGE SCALE GENOMIC DNA]</scope>
    <source>
        <tissue evidence="1">Leaves</tissue>
    </source>
</reference>
<evidence type="ECO:0000313" key="1">
    <source>
        <dbReference type="EMBL" id="MED6120672.1"/>
    </source>
</evidence>
<sequence>MAKLPEMWRWTSHEEWRNCRRCGDGPPTKNGETAVDVATVLPRKNWQNWQIGRKRSTKTPKEFKTARSEQNLVKRTGKLETEHRKILGRVPHKVPRHLTCHQSRQQEEGHVSDDDWRIGAELEATDTGAGRVETRICALVRTDARVEDGPVRRSGLWTWSVKHAGRV</sequence>